<feature type="compositionally biased region" description="Basic and acidic residues" evidence="1">
    <location>
        <begin position="291"/>
        <end position="310"/>
    </location>
</feature>
<feature type="region of interest" description="Disordered" evidence="1">
    <location>
        <begin position="47"/>
        <end position="96"/>
    </location>
</feature>
<feature type="non-terminal residue" evidence="2">
    <location>
        <position position="1"/>
    </location>
</feature>
<name>A0AAV5SPS0_9BILA</name>
<feature type="compositionally biased region" description="Basic and acidic residues" evidence="1">
    <location>
        <begin position="226"/>
        <end position="236"/>
    </location>
</feature>
<organism evidence="2 3">
    <name type="scientific">Pristionchus entomophagus</name>
    <dbReference type="NCBI Taxonomy" id="358040"/>
    <lineage>
        <taxon>Eukaryota</taxon>
        <taxon>Metazoa</taxon>
        <taxon>Ecdysozoa</taxon>
        <taxon>Nematoda</taxon>
        <taxon>Chromadorea</taxon>
        <taxon>Rhabditida</taxon>
        <taxon>Rhabditina</taxon>
        <taxon>Diplogasteromorpha</taxon>
        <taxon>Diplogasteroidea</taxon>
        <taxon>Neodiplogasteridae</taxon>
        <taxon>Pristionchus</taxon>
    </lineage>
</organism>
<evidence type="ECO:0000313" key="2">
    <source>
        <dbReference type="EMBL" id="GMS85186.1"/>
    </source>
</evidence>
<gene>
    <name evidence="2" type="ORF">PENTCL1PPCAC_7361</name>
</gene>
<accession>A0AAV5SPS0</accession>
<feature type="compositionally biased region" description="Basic and acidic residues" evidence="1">
    <location>
        <begin position="319"/>
        <end position="332"/>
    </location>
</feature>
<comment type="caution">
    <text evidence="2">The sequence shown here is derived from an EMBL/GenBank/DDBJ whole genome shotgun (WGS) entry which is preliminary data.</text>
</comment>
<feature type="compositionally biased region" description="Polar residues" evidence="1">
    <location>
        <begin position="185"/>
        <end position="198"/>
    </location>
</feature>
<feature type="compositionally biased region" description="Basic and acidic residues" evidence="1">
    <location>
        <begin position="256"/>
        <end position="272"/>
    </location>
</feature>
<sequence length="332" mass="37787">IAHHNGAHQFYSVPHLRQLTDIPSIYNNEGCEECNMFAIRPMMRAEDEGRKRMKEAEERHTNPASNPNLEKPPRIDDDVGTYSISRSRSHNVPTATESAEILPGVIHQRVPTSLLPLNDELQVSQALSVEIPEKKESSFSSFPNSRVRTGFPSSLRPFDMGERWDGVPEPSPPIPWPKKEEETVYRNQAASSQHSMSQGPDWRSHDIQDSRPPSLLSLSMDAPQPKPREEDKEKHIFSSIKFVRPVRRASNAKGLRGIDQKASEESKEERDTPTPNQLIEEGECVNPNLEVQRRQQREESVREIEREERNATGNHSKMHGLDKKERNASATE</sequence>
<feature type="compositionally biased region" description="Basic and acidic residues" evidence="1">
    <location>
        <begin position="47"/>
        <end position="61"/>
    </location>
</feature>
<feature type="region of interest" description="Disordered" evidence="1">
    <location>
        <begin position="132"/>
        <end position="332"/>
    </location>
</feature>
<evidence type="ECO:0000313" key="3">
    <source>
        <dbReference type="Proteomes" id="UP001432027"/>
    </source>
</evidence>
<feature type="compositionally biased region" description="Polar residues" evidence="1">
    <location>
        <begin position="82"/>
        <end position="96"/>
    </location>
</feature>
<feature type="compositionally biased region" description="Polar residues" evidence="1">
    <location>
        <begin position="138"/>
        <end position="147"/>
    </location>
</feature>
<keyword evidence="3" id="KW-1185">Reference proteome</keyword>
<proteinExistence type="predicted"/>
<feature type="non-terminal residue" evidence="2">
    <location>
        <position position="332"/>
    </location>
</feature>
<dbReference type="EMBL" id="BTSX01000002">
    <property type="protein sequence ID" value="GMS85186.1"/>
    <property type="molecule type" value="Genomic_DNA"/>
</dbReference>
<dbReference type="AlphaFoldDB" id="A0AAV5SPS0"/>
<evidence type="ECO:0000256" key="1">
    <source>
        <dbReference type="SAM" id="MobiDB-lite"/>
    </source>
</evidence>
<reference evidence="2" key="1">
    <citation type="submission" date="2023-10" db="EMBL/GenBank/DDBJ databases">
        <title>Genome assembly of Pristionchus species.</title>
        <authorList>
            <person name="Yoshida K."/>
            <person name="Sommer R.J."/>
        </authorList>
    </citation>
    <scope>NUCLEOTIDE SEQUENCE</scope>
    <source>
        <strain evidence="2">RS0144</strain>
    </source>
</reference>
<protein>
    <submittedName>
        <fullName evidence="2">Uncharacterized protein</fullName>
    </submittedName>
</protein>
<dbReference type="Proteomes" id="UP001432027">
    <property type="component" value="Unassembled WGS sequence"/>
</dbReference>